<dbReference type="InterPro" id="IPR011335">
    <property type="entry name" value="Restrct_endonuc-II-like"/>
</dbReference>
<dbReference type="SUPFAM" id="SSF52980">
    <property type="entry name" value="Restriction endonuclease-like"/>
    <property type="match status" value="1"/>
</dbReference>
<dbReference type="Proteomes" id="UP000249393">
    <property type="component" value="Unassembled WGS sequence"/>
</dbReference>
<feature type="domain" description="DUF559" evidence="1">
    <location>
        <begin position="7"/>
        <end position="111"/>
    </location>
</feature>
<evidence type="ECO:0000313" key="3">
    <source>
        <dbReference type="Proteomes" id="UP000249393"/>
    </source>
</evidence>
<comment type="caution">
    <text evidence="2">The sequence shown here is derived from an EMBL/GenBank/DDBJ whole genome shotgun (WGS) entry which is preliminary data.</text>
</comment>
<sequence>MVDRPRQLAFARRLRREPPATERLLWRLLRDRRLEGLKFRRQVPIGRYVVDFVCLRHRLVIEADGPHHQDSPTDPIRDAWLSGQGFRVLRFANGQIQGYPDRVLGLILEAVAAPLTPPSPLAGEGVAPDLIRGDG</sequence>
<dbReference type="PANTHER" id="PTHR38590:SF1">
    <property type="entry name" value="BLL0828 PROTEIN"/>
    <property type="match status" value="1"/>
</dbReference>
<dbReference type="CDD" id="cd01038">
    <property type="entry name" value="Endonuclease_DUF559"/>
    <property type="match status" value="1"/>
</dbReference>
<dbReference type="PANTHER" id="PTHR38590">
    <property type="entry name" value="BLL0828 PROTEIN"/>
    <property type="match status" value="1"/>
</dbReference>
<dbReference type="Pfam" id="PF04480">
    <property type="entry name" value="DUF559"/>
    <property type="match status" value="1"/>
</dbReference>
<accession>A0A2W5VBR8</accession>
<evidence type="ECO:0000259" key="1">
    <source>
        <dbReference type="Pfam" id="PF04480"/>
    </source>
</evidence>
<gene>
    <name evidence="2" type="ORF">DI526_07620</name>
</gene>
<dbReference type="InterPro" id="IPR007569">
    <property type="entry name" value="DUF559"/>
</dbReference>
<reference evidence="2 3" key="1">
    <citation type="submission" date="2017-08" db="EMBL/GenBank/DDBJ databases">
        <title>Infants hospitalized years apart are colonized by the same room-sourced microbial strains.</title>
        <authorList>
            <person name="Brooks B."/>
            <person name="Olm M.R."/>
            <person name="Firek B.A."/>
            <person name="Baker R."/>
            <person name="Thomas B.C."/>
            <person name="Morowitz M.J."/>
            <person name="Banfield J.F."/>
        </authorList>
    </citation>
    <scope>NUCLEOTIDE SEQUENCE [LARGE SCALE GENOMIC DNA]</scope>
    <source>
        <strain evidence="2">S2_003_000_R2_4</strain>
    </source>
</reference>
<dbReference type="Gene3D" id="3.40.960.10">
    <property type="entry name" value="VSR Endonuclease"/>
    <property type="match status" value="1"/>
</dbReference>
<evidence type="ECO:0000313" key="2">
    <source>
        <dbReference type="EMBL" id="PZR35273.1"/>
    </source>
</evidence>
<dbReference type="InterPro" id="IPR047216">
    <property type="entry name" value="Endonuclease_DUF559_bact"/>
</dbReference>
<organism evidence="2 3">
    <name type="scientific">Caulobacter segnis</name>
    <dbReference type="NCBI Taxonomy" id="88688"/>
    <lineage>
        <taxon>Bacteria</taxon>
        <taxon>Pseudomonadati</taxon>
        <taxon>Pseudomonadota</taxon>
        <taxon>Alphaproteobacteria</taxon>
        <taxon>Caulobacterales</taxon>
        <taxon>Caulobacteraceae</taxon>
        <taxon>Caulobacter</taxon>
    </lineage>
</organism>
<dbReference type="EMBL" id="QFQZ01000017">
    <property type="protein sequence ID" value="PZR35273.1"/>
    <property type="molecule type" value="Genomic_DNA"/>
</dbReference>
<protein>
    <recommendedName>
        <fullName evidence="1">DUF559 domain-containing protein</fullName>
    </recommendedName>
</protein>
<dbReference type="AlphaFoldDB" id="A0A2W5VBR8"/>
<name>A0A2W5VBR8_9CAUL</name>
<proteinExistence type="predicted"/>